<dbReference type="PANTHER" id="PTHR35335">
    <property type="entry name" value="UPF0716 PROTEIN FXSA"/>
    <property type="match status" value="1"/>
</dbReference>
<comment type="caution">
    <text evidence="3">The sequence shown here is derived from an EMBL/GenBank/DDBJ whole genome shotgun (WGS) entry which is preliminary data.</text>
</comment>
<dbReference type="RefSeq" id="WP_153480279.1">
    <property type="nucleotide sequence ID" value="NZ_VWNA01000001.1"/>
</dbReference>
<evidence type="ECO:0000313" key="4">
    <source>
        <dbReference type="Proteomes" id="UP000332515"/>
    </source>
</evidence>
<organism evidence="3 4">
    <name type="scientific">Segnochrobactrum spirostomi</name>
    <dbReference type="NCBI Taxonomy" id="2608987"/>
    <lineage>
        <taxon>Bacteria</taxon>
        <taxon>Pseudomonadati</taxon>
        <taxon>Pseudomonadota</taxon>
        <taxon>Alphaproteobacteria</taxon>
        <taxon>Hyphomicrobiales</taxon>
        <taxon>Segnochrobactraceae</taxon>
        <taxon>Segnochrobactrum</taxon>
    </lineage>
</organism>
<keyword evidence="2" id="KW-0472">Membrane</keyword>
<protein>
    <submittedName>
        <fullName evidence="3">Membrane protein FxsA</fullName>
    </submittedName>
</protein>
<name>A0A6A7Y3S8_9HYPH</name>
<sequence length="163" mass="17774">MRPIPFLPVVLFGLPILEIAVFILVGREIGVLPTLALVILSGFVGLSLLRSQGLDILRQIQAELDAGRMPGEAVFHGALVVAAGLLLILPGFVSDIVGIALFLPPVRAAIWRMLRRRVEVVVMETRAPRQDGYDRPVVDLDAEDYGRRDGGAPGTPWRRLPPN</sequence>
<dbReference type="AlphaFoldDB" id="A0A6A7Y3S8"/>
<dbReference type="NCBIfam" id="NF008528">
    <property type="entry name" value="PRK11463.1-2"/>
    <property type="match status" value="1"/>
</dbReference>
<feature type="transmembrane region" description="Helical" evidence="2">
    <location>
        <begin position="6"/>
        <end position="25"/>
    </location>
</feature>
<feature type="compositionally biased region" description="Basic and acidic residues" evidence="1">
    <location>
        <begin position="141"/>
        <end position="150"/>
    </location>
</feature>
<proteinExistence type="predicted"/>
<feature type="transmembrane region" description="Helical" evidence="2">
    <location>
        <begin position="73"/>
        <end position="106"/>
    </location>
</feature>
<evidence type="ECO:0000256" key="2">
    <source>
        <dbReference type="SAM" id="Phobius"/>
    </source>
</evidence>
<dbReference type="InterPro" id="IPR007313">
    <property type="entry name" value="FxsA"/>
</dbReference>
<keyword evidence="2" id="KW-0812">Transmembrane</keyword>
<accession>A0A6A7Y3S8</accession>
<evidence type="ECO:0000256" key="1">
    <source>
        <dbReference type="SAM" id="MobiDB-lite"/>
    </source>
</evidence>
<reference evidence="3 4" key="1">
    <citation type="submission" date="2019-09" db="EMBL/GenBank/DDBJ databases">
        <title>Segnochrobactrum spirostomi gen. nov., sp. nov., isolated from the ciliate Spirostomum cf. yagiui and description of a novel family, Segnochrobactraceae fam. nov. within the order Rhizobiales of the class Alphaproteobacteria.</title>
        <authorList>
            <person name="Akter S."/>
            <person name="Shazib S.U.A."/>
            <person name="Shin M.K."/>
        </authorList>
    </citation>
    <scope>NUCLEOTIDE SEQUENCE [LARGE SCALE GENOMIC DNA]</scope>
    <source>
        <strain evidence="3 4">Sp-1</strain>
    </source>
</reference>
<keyword evidence="4" id="KW-1185">Reference proteome</keyword>
<gene>
    <name evidence="3" type="primary">fxsA</name>
    <name evidence="3" type="ORF">F0357_09555</name>
</gene>
<dbReference type="Pfam" id="PF04186">
    <property type="entry name" value="FxsA"/>
    <property type="match status" value="1"/>
</dbReference>
<keyword evidence="2" id="KW-1133">Transmembrane helix</keyword>
<feature type="region of interest" description="Disordered" evidence="1">
    <location>
        <begin position="141"/>
        <end position="163"/>
    </location>
</feature>
<feature type="transmembrane region" description="Helical" evidence="2">
    <location>
        <begin position="32"/>
        <end position="53"/>
    </location>
</feature>
<dbReference type="PANTHER" id="PTHR35335:SF1">
    <property type="entry name" value="UPF0716 PROTEIN FXSA"/>
    <property type="match status" value="1"/>
</dbReference>
<dbReference type="GO" id="GO:0016020">
    <property type="term" value="C:membrane"/>
    <property type="evidence" value="ECO:0007669"/>
    <property type="project" value="InterPro"/>
</dbReference>
<evidence type="ECO:0000313" key="3">
    <source>
        <dbReference type="EMBL" id="MQT12888.1"/>
    </source>
</evidence>
<dbReference type="EMBL" id="VWNA01000001">
    <property type="protein sequence ID" value="MQT12888.1"/>
    <property type="molecule type" value="Genomic_DNA"/>
</dbReference>
<dbReference type="Proteomes" id="UP000332515">
    <property type="component" value="Unassembled WGS sequence"/>
</dbReference>